<comment type="cofactor">
    <cofactor evidence="2">
        <name>Mg(2+)</name>
        <dbReference type="ChEBI" id="CHEBI:18420"/>
    </cofactor>
</comment>
<dbReference type="PANTHER" id="PTHR15822">
    <property type="entry name" value="TRAF AND TNF RECEPTOR-ASSOCIATED PROTEIN"/>
    <property type="match status" value="1"/>
</dbReference>
<dbReference type="Proteomes" id="UP000694621">
    <property type="component" value="Unplaced"/>
</dbReference>
<feature type="region of interest" description="Disordered" evidence="13">
    <location>
        <begin position="1"/>
        <end position="92"/>
    </location>
</feature>
<evidence type="ECO:0000256" key="5">
    <source>
        <dbReference type="ARBA" id="ARBA00022722"/>
    </source>
</evidence>
<dbReference type="InterPro" id="IPR036691">
    <property type="entry name" value="Endo/exonu/phosph_ase_sf"/>
</dbReference>
<evidence type="ECO:0000256" key="13">
    <source>
        <dbReference type="SAM" id="MobiDB-lite"/>
    </source>
</evidence>
<evidence type="ECO:0000256" key="12">
    <source>
        <dbReference type="ARBA" id="ARBA00031304"/>
    </source>
</evidence>
<evidence type="ECO:0000256" key="3">
    <source>
        <dbReference type="ARBA" id="ARBA00004322"/>
    </source>
</evidence>
<keyword evidence="6" id="KW-0479">Metal-binding</keyword>
<feature type="region of interest" description="Disordered" evidence="13">
    <location>
        <begin position="416"/>
        <end position="445"/>
    </location>
</feature>
<keyword evidence="9" id="KW-0460">Magnesium</keyword>
<dbReference type="FunFam" id="3.60.10.10:FF:000024">
    <property type="entry name" value="Tyrosyl-DNA phosphodiesterase 2"/>
    <property type="match status" value="1"/>
</dbReference>
<evidence type="ECO:0000313" key="15">
    <source>
        <dbReference type="Ensembl" id="ENSAMXP00005006139.1"/>
    </source>
</evidence>
<dbReference type="GO" id="GO:0070260">
    <property type="term" value="F:5'-tyrosyl-DNA phosphodiesterase activity"/>
    <property type="evidence" value="ECO:0007669"/>
    <property type="project" value="TreeGrafter"/>
</dbReference>
<comment type="cofactor">
    <cofactor evidence="1">
        <name>Mn(2+)</name>
        <dbReference type="ChEBI" id="CHEBI:29035"/>
    </cofactor>
</comment>
<dbReference type="InterPro" id="IPR051547">
    <property type="entry name" value="TDP2-like"/>
</dbReference>
<dbReference type="GO" id="GO:0005737">
    <property type="term" value="C:cytoplasm"/>
    <property type="evidence" value="ECO:0007669"/>
    <property type="project" value="TreeGrafter"/>
</dbReference>
<evidence type="ECO:0000256" key="11">
    <source>
        <dbReference type="ARBA" id="ARBA00023242"/>
    </source>
</evidence>
<dbReference type="GO" id="GO:0006302">
    <property type="term" value="P:double-strand break repair"/>
    <property type="evidence" value="ECO:0007669"/>
    <property type="project" value="TreeGrafter"/>
</dbReference>
<evidence type="ECO:0000256" key="1">
    <source>
        <dbReference type="ARBA" id="ARBA00001936"/>
    </source>
</evidence>
<evidence type="ECO:0000256" key="6">
    <source>
        <dbReference type="ARBA" id="ARBA00022723"/>
    </source>
</evidence>
<evidence type="ECO:0000313" key="16">
    <source>
        <dbReference type="Proteomes" id="UP000694621"/>
    </source>
</evidence>
<evidence type="ECO:0000256" key="8">
    <source>
        <dbReference type="ARBA" id="ARBA00022801"/>
    </source>
</evidence>
<feature type="compositionally biased region" description="Basic residues" evidence="13">
    <location>
        <begin position="34"/>
        <end position="49"/>
    </location>
</feature>
<name>A0A8B9H1S7_ASTMX</name>
<dbReference type="AlphaFoldDB" id="A0A8B9H1S7"/>
<evidence type="ECO:0000259" key="14">
    <source>
        <dbReference type="Pfam" id="PF03372"/>
    </source>
</evidence>
<keyword evidence="8" id="KW-0378">Hydrolase</keyword>
<reference evidence="15" key="1">
    <citation type="submission" date="2025-08" db="UniProtKB">
        <authorList>
            <consortium name="Ensembl"/>
        </authorList>
    </citation>
    <scope>IDENTIFICATION</scope>
</reference>
<keyword evidence="11" id="KW-0539">Nucleus</keyword>
<dbReference type="OMA" id="NTSSHKC"/>
<dbReference type="GO" id="GO:0046872">
    <property type="term" value="F:metal ion binding"/>
    <property type="evidence" value="ECO:0007669"/>
    <property type="project" value="UniProtKB-KW"/>
</dbReference>
<feature type="region of interest" description="Disordered" evidence="13">
    <location>
        <begin position="139"/>
        <end position="158"/>
    </location>
</feature>
<evidence type="ECO:0000256" key="4">
    <source>
        <dbReference type="ARBA" id="ARBA00017870"/>
    </source>
</evidence>
<feature type="domain" description="Endonuclease/exonuclease/phosphatase" evidence="14">
    <location>
        <begin position="166"/>
        <end position="400"/>
    </location>
</feature>
<dbReference type="Pfam" id="PF03372">
    <property type="entry name" value="Exo_endo_phos"/>
    <property type="match status" value="1"/>
</dbReference>
<evidence type="ECO:0000256" key="9">
    <source>
        <dbReference type="ARBA" id="ARBA00022842"/>
    </source>
</evidence>
<protein>
    <recommendedName>
        <fullName evidence="4">Tyrosyl-DNA phosphodiesterase 2</fullName>
    </recommendedName>
    <alternativeName>
        <fullName evidence="12">5'-tyrosyl-DNA phosphodiesterase</fullName>
    </alternativeName>
</protein>
<dbReference type="InterPro" id="IPR005135">
    <property type="entry name" value="Endo/exonuclease/phosphatase"/>
</dbReference>
<dbReference type="GO" id="GO:0003697">
    <property type="term" value="F:single-stranded DNA binding"/>
    <property type="evidence" value="ECO:0007669"/>
    <property type="project" value="TreeGrafter"/>
</dbReference>
<dbReference type="PANTHER" id="PTHR15822:SF4">
    <property type="entry name" value="TYROSYL-DNA PHOSPHODIESTERASE 2"/>
    <property type="match status" value="1"/>
</dbReference>
<evidence type="ECO:0000256" key="7">
    <source>
        <dbReference type="ARBA" id="ARBA00022763"/>
    </source>
</evidence>
<organism evidence="15 16">
    <name type="scientific">Astyanax mexicanus</name>
    <name type="common">Blind cave fish</name>
    <name type="synonym">Astyanax fasciatus mexicanus</name>
    <dbReference type="NCBI Taxonomy" id="7994"/>
    <lineage>
        <taxon>Eukaryota</taxon>
        <taxon>Metazoa</taxon>
        <taxon>Chordata</taxon>
        <taxon>Craniata</taxon>
        <taxon>Vertebrata</taxon>
        <taxon>Euteleostomi</taxon>
        <taxon>Actinopterygii</taxon>
        <taxon>Neopterygii</taxon>
        <taxon>Teleostei</taxon>
        <taxon>Ostariophysi</taxon>
        <taxon>Characiformes</taxon>
        <taxon>Characoidei</taxon>
        <taxon>Acestrorhamphidae</taxon>
        <taxon>Acestrorhamphinae</taxon>
        <taxon>Astyanax</taxon>
    </lineage>
</organism>
<keyword evidence="7" id="KW-0227">DNA damage</keyword>
<dbReference type="Gene3D" id="3.60.10.10">
    <property type="entry name" value="Endonuclease/exonuclease/phosphatase"/>
    <property type="match status" value="1"/>
</dbReference>
<feature type="compositionally biased region" description="Polar residues" evidence="13">
    <location>
        <begin position="55"/>
        <end position="67"/>
    </location>
</feature>
<dbReference type="Ensembl" id="ENSAMXT00005006969.1">
    <property type="protein sequence ID" value="ENSAMXP00005006139.1"/>
    <property type="gene ID" value="ENSAMXG00005003683.1"/>
</dbReference>
<evidence type="ECO:0000256" key="2">
    <source>
        <dbReference type="ARBA" id="ARBA00001946"/>
    </source>
</evidence>
<proteinExistence type="predicted"/>
<feature type="compositionally biased region" description="Basic and acidic residues" evidence="13">
    <location>
        <begin position="19"/>
        <end position="33"/>
    </location>
</feature>
<dbReference type="SUPFAM" id="SSF56219">
    <property type="entry name" value="DNase I-like"/>
    <property type="match status" value="1"/>
</dbReference>
<evidence type="ECO:0000256" key="10">
    <source>
        <dbReference type="ARBA" id="ARBA00023204"/>
    </source>
</evidence>
<feature type="compositionally biased region" description="Polar residues" evidence="13">
    <location>
        <begin position="1"/>
        <end position="12"/>
    </location>
</feature>
<feature type="compositionally biased region" description="Polar residues" evidence="13">
    <location>
        <begin position="76"/>
        <end position="92"/>
    </location>
</feature>
<dbReference type="CDD" id="cd09080">
    <property type="entry name" value="TDP2"/>
    <property type="match status" value="1"/>
</dbReference>
<dbReference type="OrthoDB" id="9975959at2759"/>
<sequence>MENTQDCGQSCADTVAPADGDRSSSKSPADPKAREKRAKNKKGKKKKQSAKGSPPENTLNNNTSSHKCLSKEDQHLNSQQTSSSPSICDQSTQTENKTTCTEATQTPPLQFTHTDITAESKSTQTLQRSGLTYKQVCDGETSAEQSDEDQGSSADQIQDPSLLTMLTWNIDGLDPEDLKQRVPNLLAYLGKHRADVVLLQELIPPYLKILQEIMTDYEFLPGSDSGYFTAILLRRSRVELLQSSIVNFPTTEMGRNLVMATANFSGHQLCLMTSHLESLKTSSQERCNQLRRVWKRMKEAPDGQTVIFGGDTNLRDWEVKKLGGLPDGITDVWEMMGSPEDCMYTWDTVTNNNKDIPFPARLRFDRVYMRTAREGAQLRPQSMTLVGLKKLKCGRFISDHWGILCTFSFQPLKEECRDDREKDTQTEKHTDLEKNERPVKNDEFL</sequence>
<dbReference type="GO" id="GO:0004518">
    <property type="term" value="F:nuclease activity"/>
    <property type="evidence" value="ECO:0007669"/>
    <property type="project" value="UniProtKB-KW"/>
</dbReference>
<accession>A0A8B9H1S7</accession>
<keyword evidence="5" id="KW-0540">Nuclease</keyword>
<comment type="subcellular location">
    <subcellularLocation>
        <location evidence="3">Nucleus</location>
        <location evidence="3">PML body</location>
    </subcellularLocation>
</comment>
<keyword evidence="10" id="KW-0234">DNA repair</keyword>
<dbReference type="GO" id="GO:0016605">
    <property type="term" value="C:PML body"/>
    <property type="evidence" value="ECO:0007669"/>
    <property type="project" value="UniProtKB-SubCell"/>
</dbReference>